<keyword evidence="9" id="KW-0472">Membrane</keyword>
<keyword evidence="5" id="KW-0812">Transmembrane</keyword>
<dbReference type="InterPro" id="IPR002659">
    <property type="entry name" value="Glyco_trans_31"/>
</dbReference>
<comment type="subcellular location">
    <subcellularLocation>
        <location evidence="1 10">Golgi apparatus membrane</location>
        <topology evidence="1 10">Single-pass type II membrane protein</topology>
    </subcellularLocation>
</comment>
<dbReference type="GO" id="GO:0006493">
    <property type="term" value="P:protein O-linked glycosylation"/>
    <property type="evidence" value="ECO:0007669"/>
    <property type="project" value="TreeGrafter"/>
</dbReference>
<sequence>PIRSKAYKWYVPHEVYPNTTYPPYCGGPGYVLSGDLANKIYHVAQTLPVINMEDSFMGICLHALGIGITPSPWGVFNMYRIQYEKCRFSRLV</sequence>
<evidence type="ECO:0000256" key="7">
    <source>
        <dbReference type="ARBA" id="ARBA00022989"/>
    </source>
</evidence>
<dbReference type="GO" id="GO:0000139">
    <property type="term" value="C:Golgi membrane"/>
    <property type="evidence" value="ECO:0007669"/>
    <property type="project" value="UniProtKB-SubCell"/>
</dbReference>
<evidence type="ECO:0000256" key="2">
    <source>
        <dbReference type="ARBA" id="ARBA00008661"/>
    </source>
</evidence>
<dbReference type="Proteomes" id="UP000574691">
    <property type="component" value="Unassembled WGS sequence"/>
</dbReference>
<dbReference type="GO" id="GO:0008499">
    <property type="term" value="F:N-acetyl-beta-D-glucosaminide beta-(1,3)-galactosyltransferase activity"/>
    <property type="evidence" value="ECO:0007669"/>
    <property type="project" value="TreeGrafter"/>
</dbReference>
<dbReference type="PANTHER" id="PTHR11214">
    <property type="entry name" value="BETA-1,3-N-ACETYLGLUCOSAMINYLTRANSFERASE"/>
    <property type="match status" value="1"/>
</dbReference>
<name>A0A7K4T8F5_9CHAR</name>
<dbReference type="AlphaFoldDB" id="A0A7K4T8F5"/>
<evidence type="ECO:0000313" key="12">
    <source>
        <dbReference type="Proteomes" id="UP000574691"/>
    </source>
</evidence>
<feature type="non-terminal residue" evidence="11">
    <location>
        <position position="92"/>
    </location>
</feature>
<protein>
    <recommendedName>
        <fullName evidence="10">Hexosyltransferase</fullName>
        <ecNumber evidence="10">2.4.1.-</ecNumber>
    </recommendedName>
</protein>
<evidence type="ECO:0000256" key="6">
    <source>
        <dbReference type="ARBA" id="ARBA00022968"/>
    </source>
</evidence>
<reference evidence="11 12" key="1">
    <citation type="submission" date="2019-09" db="EMBL/GenBank/DDBJ databases">
        <title>Bird 10,000 Genomes (B10K) Project - Family phase.</title>
        <authorList>
            <person name="Zhang G."/>
        </authorList>
    </citation>
    <scope>NUCLEOTIDE SEQUENCE [LARGE SCALE GENOMIC DNA]</scope>
    <source>
        <strain evidence="11">B10K-DU-001-64</strain>
        <tissue evidence="11">Muscle</tissue>
    </source>
</reference>
<evidence type="ECO:0000256" key="4">
    <source>
        <dbReference type="ARBA" id="ARBA00022679"/>
    </source>
</evidence>
<dbReference type="Gene3D" id="3.90.550.50">
    <property type="match status" value="1"/>
</dbReference>
<evidence type="ECO:0000256" key="10">
    <source>
        <dbReference type="RuleBase" id="RU363063"/>
    </source>
</evidence>
<dbReference type="EC" id="2.4.1.-" evidence="10"/>
<gene>
    <name evidence="11" type="primary">B3galt2_0</name>
    <name evidence="11" type="ORF">BURBIS_R15769</name>
</gene>
<accession>A0A7K4T8F5</accession>
<evidence type="ECO:0000313" key="11">
    <source>
        <dbReference type="EMBL" id="NWQ94374.1"/>
    </source>
</evidence>
<feature type="non-terminal residue" evidence="11">
    <location>
        <position position="1"/>
    </location>
</feature>
<evidence type="ECO:0000256" key="9">
    <source>
        <dbReference type="ARBA" id="ARBA00023136"/>
    </source>
</evidence>
<proteinExistence type="inferred from homology"/>
<evidence type="ECO:0000256" key="5">
    <source>
        <dbReference type="ARBA" id="ARBA00022692"/>
    </source>
</evidence>
<keyword evidence="7" id="KW-1133">Transmembrane helix</keyword>
<evidence type="ECO:0000256" key="1">
    <source>
        <dbReference type="ARBA" id="ARBA00004323"/>
    </source>
</evidence>
<evidence type="ECO:0000256" key="3">
    <source>
        <dbReference type="ARBA" id="ARBA00022676"/>
    </source>
</evidence>
<keyword evidence="8 10" id="KW-0333">Golgi apparatus</keyword>
<dbReference type="Pfam" id="PF01762">
    <property type="entry name" value="Galactosyl_T"/>
    <property type="match status" value="1"/>
</dbReference>
<dbReference type="EMBL" id="VYXH01008848">
    <property type="protein sequence ID" value="NWQ94374.1"/>
    <property type="molecule type" value="Genomic_DNA"/>
</dbReference>
<keyword evidence="12" id="KW-1185">Reference proteome</keyword>
<comment type="caution">
    <text evidence="11">The sequence shown here is derived from an EMBL/GenBank/DDBJ whole genome shotgun (WGS) entry which is preliminary data.</text>
</comment>
<keyword evidence="4 11" id="KW-0808">Transferase</keyword>
<keyword evidence="3 10" id="KW-0328">Glycosyltransferase</keyword>
<keyword evidence="6" id="KW-0735">Signal-anchor</keyword>
<dbReference type="PANTHER" id="PTHR11214:SF151">
    <property type="entry name" value="HEXOSYLTRANSFERASE"/>
    <property type="match status" value="1"/>
</dbReference>
<evidence type="ECO:0000256" key="8">
    <source>
        <dbReference type="ARBA" id="ARBA00023034"/>
    </source>
</evidence>
<organism evidence="11 12">
    <name type="scientific">Burhinus bistriatus</name>
    <dbReference type="NCBI Taxonomy" id="240201"/>
    <lineage>
        <taxon>Eukaryota</taxon>
        <taxon>Metazoa</taxon>
        <taxon>Chordata</taxon>
        <taxon>Craniata</taxon>
        <taxon>Vertebrata</taxon>
        <taxon>Euteleostomi</taxon>
        <taxon>Archelosauria</taxon>
        <taxon>Archosauria</taxon>
        <taxon>Dinosauria</taxon>
        <taxon>Saurischia</taxon>
        <taxon>Theropoda</taxon>
        <taxon>Coelurosauria</taxon>
        <taxon>Aves</taxon>
        <taxon>Neognathae</taxon>
        <taxon>Neoaves</taxon>
        <taxon>Charadriiformes</taxon>
        <taxon>Burhinidae</taxon>
        <taxon>Burhinus</taxon>
    </lineage>
</organism>
<comment type="similarity">
    <text evidence="2 10">Belongs to the glycosyltransferase 31 family.</text>
</comment>